<name>A0A8H6K1V3_9PEZI</name>
<dbReference type="AlphaFoldDB" id="A0A8H6K1V3"/>
<protein>
    <recommendedName>
        <fullName evidence="3">Fungal N-terminal domain-containing protein</fullName>
    </recommendedName>
</protein>
<dbReference type="EMBL" id="WIGM01000497">
    <property type="protein sequence ID" value="KAF6823584.1"/>
    <property type="molecule type" value="Genomic_DNA"/>
</dbReference>
<dbReference type="Proteomes" id="UP000639643">
    <property type="component" value="Unassembled WGS sequence"/>
</dbReference>
<proteinExistence type="predicted"/>
<comment type="caution">
    <text evidence="1">The sequence shown here is derived from an EMBL/GenBank/DDBJ whole genome shotgun (WGS) entry which is preliminary data.</text>
</comment>
<reference evidence="1" key="1">
    <citation type="journal article" date="2020" name="Phytopathology">
        <title>Genome Sequence Resources of Colletotrichum truncatum, C. plurivorum, C. musicola, and C. sojae: Four Species Pathogenic to Soybean (Glycine max).</title>
        <authorList>
            <person name="Rogerio F."/>
            <person name="Boufleur T.R."/>
            <person name="Ciampi-Guillardi M."/>
            <person name="Sukno S.A."/>
            <person name="Thon M.R."/>
            <person name="Massola Junior N.S."/>
            <person name="Baroncelli R."/>
        </authorList>
    </citation>
    <scope>NUCLEOTIDE SEQUENCE</scope>
    <source>
        <strain evidence="1">LFN0074</strain>
    </source>
</reference>
<gene>
    <name evidence="1" type="ORF">CMUS01_10622</name>
</gene>
<evidence type="ECO:0008006" key="3">
    <source>
        <dbReference type="Google" id="ProtNLM"/>
    </source>
</evidence>
<sequence length="455" mass="49598">MAAEGLGLAASVAGLTSLGLQITGGIVKYVDAFKGRREELEFVRRQNEALATTLRAFEQSSTFPTGQSTEVEAAAAANMQLFMAELNGVKALHDELADNRDDRSLATRWQNKKKQVTYAFSQPKVQELGRRLEKATNALQLAMSVMGLQTLRQNTDAIAGISSGMMAVTTPILDINDQLQLLHGGIETNHQILASQQGSLAVQVQKSSDDVLSGVQTINDLLQDLARLTLRQEEEQHKRDQELIQRLAGLLGHVQQKAPRNAKRAAVFKLASEPTFLKEVGDELLPPSRARDRKETTNLYAPSSQPSINATSVHSRHRPVVGRWCTCAGPHSVKERNRMFLGSSLFFSERETLTYWPTCPMARITGKKRVALGVKFNGLAQILKTAIDVSLTLTSGAGGFSISPVFYDTSPTFAECKDLALPTNDPATMKQHSNIKQVVIAALSASQSSATMSIK</sequence>
<evidence type="ECO:0000313" key="2">
    <source>
        <dbReference type="Proteomes" id="UP000639643"/>
    </source>
</evidence>
<dbReference type="OrthoDB" id="4851420at2759"/>
<keyword evidence="2" id="KW-1185">Reference proteome</keyword>
<accession>A0A8H6K1V3</accession>
<organism evidence="1 2">
    <name type="scientific">Colletotrichum musicola</name>
    <dbReference type="NCBI Taxonomy" id="2175873"/>
    <lineage>
        <taxon>Eukaryota</taxon>
        <taxon>Fungi</taxon>
        <taxon>Dikarya</taxon>
        <taxon>Ascomycota</taxon>
        <taxon>Pezizomycotina</taxon>
        <taxon>Sordariomycetes</taxon>
        <taxon>Hypocreomycetidae</taxon>
        <taxon>Glomerellales</taxon>
        <taxon>Glomerellaceae</taxon>
        <taxon>Colletotrichum</taxon>
        <taxon>Colletotrichum orchidearum species complex</taxon>
    </lineage>
</organism>
<evidence type="ECO:0000313" key="1">
    <source>
        <dbReference type="EMBL" id="KAF6823584.1"/>
    </source>
</evidence>